<dbReference type="GO" id="GO:0005730">
    <property type="term" value="C:nucleolus"/>
    <property type="evidence" value="ECO:0007669"/>
    <property type="project" value="TreeGrafter"/>
</dbReference>
<organism evidence="2 3">
    <name type="scientific">Ephemerocybe angulata</name>
    <dbReference type="NCBI Taxonomy" id="980116"/>
    <lineage>
        <taxon>Eukaryota</taxon>
        <taxon>Fungi</taxon>
        <taxon>Dikarya</taxon>
        <taxon>Basidiomycota</taxon>
        <taxon>Agaricomycotina</taxon>
        <taxon>Agaricomycetes</taxon>
        <taxon>Agaricomycetidae</taxon>
        <taxon>Agaricales</taxon>
        <taxon>Agaricineae</taxon>
        <taxon>Psathyrellaceae</taxon>
        <taxon>Ephemerocybe</taxon>
    </lineage>
</organism>
<dbReference type="Proteomes" id="UP000521943">
    <property type="component" value="Unassembled WGS sequence"/>
</dbReference>
<evidence type="ECO:0000259" key="1">
    <source>
        <dbReference type="Pfam" id="PF10441"/>
    </source>
</evidence>
<dbReference type="OrthoDB" id="160374at2759"/>
<dbReference type="EMBL" id="JACGCI010000001">
    <property type="protein sequence ID" value="KAF6766273.1"/>
    <property type="molecule type" value="Genomic_DNA"/>
</dbReference>
<reference evidence="2 3" key="1">
    <citation type="submission" date="2020-07" db="EMBL/GenBank/DDBJ databases">
        <title>Comparative genomics of pyrophilous fungi reveals a link between fire events and developmental genes.</title>
        <authorList>
            <consortium name="DOE Joint Genome Institute"/>
            <person name="Steindorff A.S."/>
            <person name="Carver A."/>
            <person name="Calhoun S."/>
            <person name="Stillman K."/>
            <person name="Liu H."/>
            <person name="Lipzen A."/>
            <person name="Pangilinan J."/>
            <person name="Labutti K."/>
            <person name="Bruns T.D."/>
            <person name="Grigoriev I.V."/>
        </authorList>
    </citation>
    <scope>NUCLEOTIDE SEQUENCE [LARGE SCALE GENOMIC DNA]</scope>
    <source>
        <strain evidence="2 3">CBS 144469</strain>
    </source>
</reference>
<dbReference type="SUPFAM" id="SSF48371">
    <property type="entry name" value="ARM repeat"/>
    <property type="match status" value="1"/>
</dbReference>
<feature type="domain" description="Nucleolar 27S pre-rRNA processing Urb2/Npa2 C-terminal" evidence="1">
    <location>
        <begin position="1240"/>
        <end position="1458"/>
    </location>
</feature>
<dbReference type="PANTHER" id="PTHR15682:SF2">
    <property type="entry name" value="UNHEALTHY RIBOSOME BIOGENESIS PROTEIN 2 HOMOLOG"/>
    <property type="match status" value="1"/>
</dbReference>
<evidence type="ECO:0000313" key="3">
    <source>
        <dbReference type="Proteomes" id="UP000521943"/>
    </source>
</evidence>
<dbReference type="PANTHER" id="PTHR15682">
    <property type="entry name" value="UNHEALTHY RIBOSOME BIOGENESIS PROTEIN 2 HOMOLOG"/>
    <property type="match status" value="1"/>
</dbReference>
<dbReference type="InterPro" id="IPR016024">
    <property type="entry name" value="ARM-type_fold"/>
</dbReference>
<evidence type="ECO:0000313" key="2">
    <source>
        <dbReference type="EMBL" id="KAF6766273.1"/>
    </source>
</evidence>
<gene>
    <name evidence="2" type="ORF">DFP72DRAFT_997253</name>
</gene>
<sequence length="1479" mass="164254">MTVFQSAQHFVRALKGPSDPPVAQGPLKISIAEQAWHDQSFYLPNKAEVIADWLLSKFFRERGEGVSTNALASERYWKLLSSVLYPNDAPSTPTSNTVAWLKPILGRIAIVPIVSAFLNLWPELEPSQSANLLEYTSRCISLLYPLGTQKLTTEALLEAWGTFLKNSGPFVNELSAIKIGAVLTKVYGDSLSNSSNRKKLNSSFVQSAAYFNTWLERLRATSTPPQYEYLRQSILSVGVETIFNLDTLRQISESPDGTLLFNALETSLRTHRTTVLKSFPELYTHYVSCLKRHRGAIFTQSSTSQAGSSRTEFNVAAMKFFTCCQNMLDSEQRDGDAWDTISGLAEVVGQENLYDSQSDTLSSLKSNVSVALDYLAESWKGPSQATIPIVRCLSAITRVDYDLVLPSMGQLLSRLLMIPETHPDYFTFLDSLLEFHIKTRTVNQYLETLLSCLSAPSTSLQIGARECYAICLSGPILHPKHLEKVSKATQQFLTPSQCNTALGQLCEAIKTLKEAHKTAERQRDADLGKGSRKARKSDAMIVEQKLDPESITLAFALSSKLAQTVLGSLPISSVPQHQAEQIRSIVVNFQTEFVEPGLSKLLKGLTKSEDGDEVKGSKRKAVSGNDTWGTQIVLVSFLRLRYTLGMAKYLSLPESAAPKLPKRLLSLLSQDDGELLPELTLEIVRTLLDQAFTMEPSEVSSSIDHTLQLVDKRLSPHMATTWSGSVHELTFGEMGQELSGLAVLHLVLERWLPVIDMSASEHQLQKLAKILSRIPLDFIGTPQGPSGKQSLGANHLLFRALRSAQFWELHNLRTALLAHLEEVTSTLDKDQPSPEKISRKSKKGKQSGLIDISQVVSTYRLLLFFPVEYFTKSCRSDLVKRAIKADWSISHGLEKDSSAEEEIVGLSVVRTFLKRTFSFLGSIEQQSSSDVADFILHLLTDIPTIGGRDDYQTTLDLCELYFAELFRQAARGDAGEASKVISSYLQYPIFDDLSSIKPRSLVLIVELLNRDFGFSSFSPDIQASFQGLHARLATVLQEKINVVLSVEDTTSLQNVPALLTYWHAVLSLGQWVGAEASTFFGTQLVNKFNLKFLSIQEIFTGEWTDKTAAMVIAILLQELRYRDEMAKNDQLNVVVAAYVAYRRVLSPSGQTEQDDFISKACRQLSPASFEHVLSLLEEAISKDSNASTMATDLVHLASVLLRDHPSNTLRIMQAFFTSCLDIFTNHEEFTAGAVELRIQTLDLVVQHCSERPAALRSLDMGNTWALLSKYLSPSAKHDKATTTAIFHKIIGIVNAVIRLRRDLVSPMLPHLGMILRQLILSMRQCRSQLASKQTDMVMSTQPRWISAAQSLGVEEARSLSRLLETLTTKTITRVHATSTETQKAESLAAPFSKHAAFVLKAYIEAMNDPLCVLTLDVRKELYSGLYALCSMIGEHSRDAMMVSALDAGGKATLKTLVEGVREAEIRWKRVKSTSCDVTR</sequence>
<dbReference type="Pfam" id="PF10441">
    <property type="entry name" value="Urb2"/>
    <property type="match status" value="1"/>
</dbReference>
<comment type="caution">
    <text evidence="2">The sequence shown here is derived from an EMBL/GenBank/DDBJ whole genome shotgun (WGS) entry which is preliminary data.</text>
</comment>
<name>A0A8H6IIW3_9AGAR</name>
<dbReference type="GO" id="GO:0042254">
    <property type="term" value="P:ribosome biogenesis"/>
    <property type="evidence" value="ECO:0007669"/>
    <property type="project" value="TreeGrafter"/>
</dbReference>
<protein>
    <submittedName>
        <fullName evidence="2">Urb2/Npa2 family-domain-containing protein</fullName>
    </submittedName>
</protein>
<keyword evidence="3" id="KW-1185">Reference proteome</keyword>
<proteinExistence type="predicted"/>
<dbReference type="InterPro" id="IPR052609">
    <property type="entry name" value="Ribosome_Biogenesis_Reg"/>
</dbReference>
<accession>A0A8H6IIW3</accession>
<dbReference type="InterPro" id="IPR018849">
    <property type="entry name" value="Urb2/Npa2_C"/>
</dbReference>